<keyword evidence="1" id="KW-1133">Transmembrane helix</keyword>
<dbReference type="AlphaFoldDB" id="A0A1F4ZE44"/>
<keyword evidence="1" id="KW-0472">Membrane</keyword>
<dbReference type="EMBL" id="MEXN01000002">
    <property type="protein sequence ID" value="OGD04206.1"/>
    <property type="molecule type" value="Genomic_DNA"/>
</dbReference>
<dbReference type="InterPro" id="IPR013229">
    <property type="entry name" value="PEGA"/>
</dbReference>
<keyword evidence="1" id="KW-0812">Transmembrane</keyword>
<gene>
    <name evidence="3" type="ORF">A2989_01880</name>
</gene>
<reference evidence="3 4" key="1">
    <citation type="journal article" date="2016" name="Nat. Commun.">
        <title>Thousands of microbial genomes shed light on interconnected biogeochemical processes in an aquifer system.</title>
        <authorList>
            <person name="Anantharaman K."/>
            <person name="Brown C.T."/>
            <person name="Hug L.A."/>
            <person name="Sharon I."/>
            <person name="Castelle C.J."/>
            <person name="Probst A.J."/>
            <person name="Thomas B.C."/>
            <person name="Singh A."/>
            <person name="Wilkins M.J."/>
            <person name="Karaoz U."/>
            <person name="Brodie E.L."/>
            <person name="Williams K.H."/>
            <person name="Hubbard S.S."/>
            <person name="Banfield J.F."/>
        </authorList>
    </citation>
    <scope>NUCLEOTIDE SEQUENCE [LARGE SCALE GENOMIC DNA]</scope>
</reference>
<evidence type="ECO:0000313" key="4">
    <source>
        <dbReference type="Proteomes" id="UP000177080"/>
    </source>
</evidence>
<dbReference type="InterPro" id="IPR011042">
    <property type="entry name" value="6-blade_b-propeller_TolB-like"/>
</dbReference>
<evidence type="ECO:0000256" key="1">
    <source>
        <dbReference type="SAM" id="Phobius"/>
    </source>
</evidence>
<name>A0A1F4ZE44_9BACT</name>
<proteinExistence type="predicted"/>
<comment type="caution">
    <text evidence="3">The sequence shown here is derived from an EMBL/GenBank/DDBJ whole genome shotgun (WGS) entry which is preliminary data.</text>
</comment>
<sequence length="385" mass="41873">MHSVVRTRILLFLLSLIVVPIATYSVILFARGYRPDISQKTLSPTGLLVATSSPDGAQILVDGKVTSATNTTLNLSPGTYEVEIKKDSFQPWKKTLVLQAEIVTRAAAVLFPNVPSLKAITTSGAAFPILAPDGSKVAFLQSLPQGSKIYTVELSESPLGLINREPKSLTTLSAIRKVGRLTWSPDSRYILATATSSAFLVDTSNLQSTDASLQLPVLLKTWQTQKESQDKPRLEALPQKLQDILTSSAANLAWAPSEKKLLYIATDSAVIPDDLKKPLPGSSTQTQERSLTPGQVYVYDTEEDRNFRLTGTGWQWFPDSAHLIKAEKGQIIVMEYDAQNPTVVYAGPMETDFVAPYPSGRGVLILSNLNPSLSSVPNLYAVSLK</sequence>
<feature type="domain" description="PEGA" evidence="2">
    <location>
        <begin position="46"/>
        <end position="109"/>
    </location>
</feature>
<evidence type="ECO:0000313" key="3">
    <source>
        <dbReference type="EMBL" id="OGD04206.1"/>
    </source>
</evidence>
<dbReference type="SUPFAM" id="SSF82171">
    <property type="entry name" value="DPP6 N-terminal domain-like"/>
    <property type="match status" value="1"/>
</dbReference>
<evidence type="ECO:0000259" key="2">
    <source>
        <dbReference type="Pfam" id="PF08308"/>
    </source>
</evidence>
<dbReference type="Gene3D" id="2.120.10.30">
    <property type="entry name" value="TolB, C-terminal domain"/>
    <property type="match status" value="1"/>
</dbReference>
<dbReference type="Pfam" id="PF08308">
    <property type="entry name" value="PEGA"/>
    <property type="match status" value="1"/>
</dbReference>
<organism evidence="3 4">
    <name type="scientific">Candidatus Amesbacteria bacterium RIFCSPLOWO2_01_FULL_48_25</name>
    <dbReference type="NCBI Taxonomy" id="1797259"/>
    <lineage>
        <taxon>Bacteria</taxon>
        <taxon>Candidatus Amesiibacteriota</taxon>
    </lineage>
</organism>
<accession>A0A1F4ZE44</accession>
<feature type="transmembrane region" description="Helical" evidence="1">
    <location>
        <begin position="9"/>
        <end position="30"/>
    </location>
</feature>
<dbReference type="STRING" id="1797259.A2989_01880"/>
<protein>
    <recommendedName>
        <fullName evidence="2">PEGA domain-containing protein</fullName>
    </recommendedName>
</protein>
<dbReference type="Proteomes" id="UP000177080">
    <property type="component" value="Unassembled WGS sequence"/>
</dbReference>